<evidence type="ECO:0008006" key="5">
    <source>
        <dbReference type="Google" id="ProtNLM"/>
    </source>
</evidence>
<organism evidence="3 4">
    <name type="scientific">Calidithermus roseus</name>
    <dbReference type="NCBI Taxonomy" id="1644118"/>
    <lineage>
        <taxon>Bacteria</taxon>
        <taxon>Thermotogati</taxon>
        <taxon>Deinococcota</taxon>
        <taxon>Deinococci</taxon>
        <taxon>Thermales</taxon>
        <taxon>Thermaceae</taxon>
        <taxon>Calidithermus</taxon>
    </lineage>
</organism>
<gene>
    <name evidence="3" type="ORF">Mrose_02857</name>
</gene>
<evidence type="ECO:0000256" key="1">
    <source>
        <dbReference type="SAM" id="MobiDB-lite"/>
    </source>
</evidence>
<evidence type="ECO:0000256" key="2">
    <source>
        <dbReference type="SAM" id="SignalP"/>
    </source>
</evidence>
<comment type="caution">
    <text evidence="3">The sequence shown here is derived from an EMBL/GenBank/DDBJ whole genome shotgun (WGS) entry which is preliminary data.</text>
</comment>
<evidence type="ECO:0000313" key="3">
    <source>
        <dbReference type="EMBL" id="RIH83898.1"/>
    </source>
</evidence>
<protein>
    <recommendedName>
        <fullName evidence="5">Lipoprotein</fullName>
    </recommendedName>
</protein>
<keyword evidence="2" id="KW-0732">Signal</keyword>
<dbReference type="AlphaFoldDB" id="A0A399EIV8"/>
<dbReference type="RefSeq" id="WP_147371672.1">
    <property type="nucleotide sequence ID" value="NZ_QWLA01000067.1"/>
</dbReference>
<dbReference type="EMBL" id="QWLA01000067">
    <property type="protein sequence ID" value="RIH83898.1"/>
    <property type="molecule type" value="Genomic_DNA"/>
</dbReference>
<accession>A0A399EIV8</accession>
<sequence>MKRLLFAGLLTWLVGCAPAAVEQAPATASSGPATGSEAVASTPEPPAAPRSSSQPLTKPAEGGVLRQGQIWTLFIKDPTLANVTFKVIVRRPPFQAVKGTGTQGAIIVQDKRHIVLAYSPSTQQLNATVYLEPLRGYATSRALFCSATQSGPTWTGLTFVGTREAYPEAVRQRKYTGRCALKLEP</sequence>
<feature type="region of interest" description="Disordered" evidence="1">
    <location>
        <begin position="26"/>
        <end position="61"/>
    </location>
</feature>
<reference evidence="3 4" key="1">
    <citation type="submission" date="2018-08" db="EMBL/GenBank/DDBJ databases">
        <title>Meiothermus roseus NBRC 110900 genome sequencing project.</title>
        <authorList>
            <person name="Da Costa M.S."/>
            <person name="Albuquerque L."/>
            <person name="Raposo P."/>
            <person name="Froufe H.J.C."/>
            <person name="Barroso C.S."/>
            <person name="Egas C."/>
        </authorList>
    </citation>
    <scope>NUCLEOTIDE SEQUENCE [LARGE SCALE GENOMIC DNA]</scope>
    <source>
        <strain evidence="3 4">NBRC 110900</strain>
    </source>
</reference>
<dbReference type="PROSITE" id="PS51257">
    <property type="entry name" value="PROKAR_LIPOPROTEIN"/>
    <property type="match status" value="1"/>
</dbReference>
<proteinExistence type="predicted"/>
<dbReference type="Proteomes" id="UP000265341">
    <property type="component" value="Unassembled WGS sequence"/>
</dbReference>
<feature type="signal peptide" evidence="2">
    <location>
        <begin position="1"/>
        <end position="19"/>
    </location>
</feature>
<feature type="chain" id="PRO_5017392400" description="Lipoprotein" evidence="2">
    <location>
        <begin position="20"/>
        <end position="185"/>
    </location>
</feature>
<name>A0A399EIV8_9DEIN</name>
<keyword evidence="4" id="KW-1185">Reference proteome</keyword>
<evidence type="ECO:0000313" key="4">
    <source>
        <dbReference type="Proteomes" id="UP000265341"/>
    </source>
</evidence>